<dbReference type="Proteomes" id="UP000027135">
    <property type="component" value="Unassembled WGS sequence"/>
</dbReference>
<dbReference type="PRINTS" id="PR00111">
    <property type="entry name" value="ABHYDROLASE"/>
</dbReference>
<dbReference type="InterPro" id="IPR000073">
    <property type="entry name" value="AB_hydrolase_1"/>
</dbReference>
<dbReference type="InterPro" id="IPR029058">
    <property type="entry name" value="AB_hydrolase_fold"/>
</dbReference>
<protein>
    <submittedName>
        <fullName evidence="4">Serine hydrolase-like protein</fullName>
    </submittedName>
</protein>
<dbReference type="AlphaFoldDB" id="A0A067RK35"/>
<evidence type="ECO:0000259" key="3">
    <source>
        <dbReference type="Pfam" id="PF00561"/>
    </source>
</evidence>
<reference evidence="4 5" key="1">
    <citation type="journal article" date="2014" name="Nat. Commun.">
        <title>Molecular traces of alternative social organization in a termite genome.</title>
        <authorList>
            <person name="Terrapon N."/>
            <person name="Li C."/>
            <person name="Robertson H.M."/>
            <person name="Ji L."/>
            <person name="Meng X."/>
            <person name="Booth W."/>
            <person name="Chen Z."/>
            <person name="Childers C.P."/>
            <person name="Glastad K.M."/>
            <person name="Gokhale K."/>
            <person name="Gowin J."/>
            <person name="Gronenberg W."/>
            <person name="Hermansen R.A."/>
            <person name="Hu H."/>
            <person name="Hunt B.G."/>
            <person name="Huylmans A.K."/>
            <person name="Khalil S.M."/>
            <person name="Mitchell R.D."/>
            <person name="Munoz-Torres M.C."/>
            <person name="Mustard J.A."/>
            <person name="Pan H."/>
            <person name="Reese J.T."/>
            <person name="Scharf M.E."/>
            <person name="Sun F."/>
            <person name="Vogel H."/>
            <person name="Xiao J."/>
            <person name="Yang W."/>
            <person name="Yang Z."/>
            <person name="Yang Z."/>
            <person name="Zhou J."/>
            <person name="Zhu J."/>
            <person name="Brent C.S."/>
            <person name="Elsik C.G."/>
            <person name="Goodisman M.A."/>
            <person name="Liberles D.A."/>
            <person name="Roe R.M."/>
            <person name="Vargo E.L."/>
            <person name="Vilcinskas A."/>
            <person name="Wang J."/>
            <person name="Bornberg-Bauer E."/>
            <person name="Korb J."/>
            <person name="Zhang G."/>
            <person name="Liebig J."/>
        </authorList>
    </citation>
    <scope>NUCLEOTIDE SEQUENCE [LARGE SCALE GENOMIC DNA]</scope>
    <source>
        <tissue evidence="4">Whole organism</tissue>
    </source>
</reference>
<comment type="similarity">
    <text evidence="1">Belongs to the AB hydrolase superfamily.</text>
</comment>
<dbReference type="GO" id="GO:0016787">
    <property type="term" value="F:hydrolase activity"/>
    <property type="evidence" value="ECO:0007669"/>
    <property type="project" value="UniProtKB-KW"/>
</dbReference>
<keyword evidence="5" id="KW-1185">Reference proteome</keyword>
<dbReference type="GO" id="GO:0016020">
    <property type="term" value="C:membrane"/>
    <property type="evidence" value="ECO:0007669"/>
    <property type="project" value="TreeGrafter"/>
</dbReference>
<feature type="domain" description="AB hydrolase-1" evidence="3">
    <location>
        <begin position="48"/>
        <end position="161"/>
    </location>
</feature>
<name>A0A067RK35_ZOONE</name>
<accession>A0A067RK35</accession>
<dbReference type="InParanoid" id="A0A067RK35"/>
<dbReference type="PANTHER" id="PTHR43798:SF14">
    <property type="entry name" value="SERINE HYDROLASE-LIKE PROTEIN DDB_G0286239"/>
    <property type="match status" value="1"/>
</dbReference>
<dbReference type="Gene3D" id="3.40.50.1820">
    <property type="entry name" value="alpha/beta hydrolase"/>
    <property type="match status" value="1"/>
</dbReference>
<evidence type="ECO:0000313" key="5">
    <source>
        <dbReference type="Proteomes" id="UP000027135"/>
    </source>
</evidence>
<keyword evidence="2 4" id="KW-0378">Hydrolase</keyword>
<dbReference type="eggNOG" id="KOG1454">
    <property type="taxonomic scope" value="Eukaryota"/>
</dbReference>
<organism evidence="4 5">
    <name type="scientific">Zootermopsis nevadensis</name>
    <name type="common">Dampwood termite</name>
    <dbReference type="NCBI Taxonomy" id="136037"/>
    <lineage>
        <taxon>Eukaryota</taxon>
        <taxon>Metazoa</taxon>
        <taxon>Ecdysozoa</taxon>
        <taxon>Arthropoda</taxon>
        <taxon>Hexapoda</taxon>
        <taxon>Insecta</taxon>
        <taxon>Pterygota</taxon>
        <taxon>Neoptera</taxon>
        <taxon>Polyneoptera</taxon>
        <taxon>Dictyoptera</taxon>
        <taxon>Blattodea</taxon>
        <taxon>Blattoidea</taxon>
        <taxon>Termitoidae</taxon>
        <taxon>Termopsidae</taxon>
        <taxon>Zootermopsis</taxon>
    </lineage>
</organism>
<gene>
    <name evidence="4" type="ORF">L798_07618</name>
</gene>
<dbReference type="ESTHER" id="zoone-a0a067rk35">
    <property type="family name" value="SERHL"/>
</dbReference>
<evidence type="ECO:0000313" key="4">
    <source>
        <dbReference type="EMBL" id="KDR24211.1"/>
    </source>
</evidence>
<dbReference type="Pfam" id="PF00561">
    <property type="entry name" value="Abhydrolase_1"/>
    <property type="match status" value="1"/>
</dbReference>
<dbReference type="SUPFAM" id="SSF53474">
    <property type="entry name" value="alpha/beta-Hydrolases"/>
    <property type="match status" value="1"/>
</dbReference>
<dbReference type="PANTHER" id="PTHR43798">
    <property type="entry name" value="MONOACYLGLYCEROL LIPASE"/>
    <property type="match status" value="1"/>
</dbReference>
<dbReference type="InterPro" id="IPR050266">
    <property type="entry name" value="AB_hydrolase_sf"/>
</dbReference>
<dbReference type="EMBL" id="KK852424">
    <property type="protein sequence ID" value="KDR24211.1"/>
    <property type="molecule type" value="Genomic_DNA"/>
</dbReference>
<proteinExistence type="inferred from homology"/>
<evidence type="ECO:0000256" key="2">
    <source>
        <dbReference type="ARBA" id="ARBA00022801"/>
    </source>
</evidence>
<evidence type="ECO:0000256" key="1">
    <source>
        <dbReference type="ARBA" id="ARBA00008645"/>
    </source>
</evidence>
<sequence>MEKSKDYKHLQFPKNDTSPFLQQTVELQFAVPWGHIAGKTWGDPCGQLVLCVHGIQDNAGSFDRLVPLLPSAFCYVCIDLPGHGCSSHFPEGLPLDFMDYVLALIRVLNHLRQDSCYYIGHSLGGQLGLYLCGLWPQRIKKLVLLDTIGPMHTETEIFLPLNKFLLDNVLSTEERFSSKESPNYTYKEALDRLMTNRASKLTEEAARALIKRSLTRNSAGGSRFTTDQRLKMGLWVQLNEKQQLQVFNDIKCPILALLSAVPRSTAFKAMKKTFNFFLNKQNCQCIGMEGNHDVHMNNPERVSPYIVTFLTTQKCAM</sequence>
<dbReference type="OMA" id="EWFIQAP"/>